<comment type="caution">
    <text evidence="1">The sequence shown here is derived from an EMBL/GenBank/DDBJ whole genome shotgun (WGS) entry which is preliminary data.</text>
</comment>
<dbReference type="Proteomes" id="UP000471705">
    <property type="component" value="Unassembled WGS sequence"/>
</dbReference>
<dbReference type="RefSeq" id="WP_164046900.1">
    <property type="nucleotide sequence ID" value="NZ_WUFV01000005.1"/>
</dbReference>
<dbReference type="EMBL" id="WUFV01000005">
    <property type="protein sequence ID" value="NEK15713.1"/>
    <property type="molecule type" value="Genomic_DNA"/>
</dbReference>
<proteinExistence type="predicted"/>
<protein>
    <submittedName>
        <fullName evidence="1">Uncharacterized protein</fullName>
    </submittedName>
</protein>
<evidence type="ECO:0000313" key="1">
    <source>
        <dbReference type="EMBL" id="NEK15713.1"/>
    </source>
</evidence>
<evidence type="ECO:0000313" key="2">
    <source>
        <dbReference type="Proteomes" id="UP000471705"/>
    </source>
</evidence>
<organism evidence="1 2">
    <name type="scientific">Rhizobium leguminosarum</name>
    <dbReference type="NCBI Taxonomy" id="384"/>
    <lineage>
        <taxon>Bacteria</taxon>
        <taxon>Pseudomonadati</taxon>
        <taxon>Pseudomonadota</taxon>
        <taxon>Alphaproteobacteria</taxon>
        <taxon>Hyphomicrobiales</taxon>
        <taxon>Rhizobiaceae</taxon>
        <taxon>Rhizobium/Agrobacterium group</taxon>
        <taxon>Rhizobium</taxon>
    </lineage>
</organism>
<reference evidence="1 2" key="1">
    <citation type="submission" date="2019-12" db="EMBL/GenBank/DDBJ databases">
        <title>Rhizobium genotypes associated with high levels of biological nitrogen fixation by grain legumes in a temperate-maritime cropping system.</title>
        <authorList>
            <person name="Maluk M."/>
            <person name="Francesc Ferrando Molina F."/>
            <person name="Lopez Del Egido L."/>
            <person name="Lafos M."/>
            <person name="Langarica-Fuentes A."/>
            <person name="Gebre Yohannes G."/>
            <person name="Young M.W."/>
            <person name="Martin P."/>
            <person name="Gantlett R."/>
            <person name="Kenicer G."/>
            <person name="Hawes C."/>
            <person name="Begg G.S."/>
            <person name="Quilliam R.S."/>
            <person name="Squire G.R."/>
            <person name="Poole P.S."/>
            <person name="Young P.W."/>
            <person name="Iannetta P.M."/>
            <person name="James E.K."/>
        </authorList>
    </citation>
    <scope>NUCLEOTIDE SEQUENCE [LARGE SCALE GENOMIC DNA]</scope>
    <source>
        <strain evidence="1 2">JHI54</strain>
    </source>
</reference>
<gene>
    <name evidence="1" type="ORF">GR257_12710</name>
</gene>
<sequence>MSEREFLRNERPNEYELRFSVEGQVRLTVKAESLEDAMAQARAMVDEDDFGLELDDVFHVKVDRVRKSCAMYLVTRDGRPMQVSVLEEHDKPRQPDESGF</sequence>
<accession>A0A7K3VEX3</accession>
<name>A0A7K3VEX3_RHILE</name>
<dbReference type="AlphaFoldDB" id="A0A7K3VEX3"/>